<proteinExistence type="evidence at transcript level"/>
<dbReference type="Gene3D" id="3.40.850.10">
    <property type="entry name" value="Kinesin motor domain"/>
    <property type="match status" value="1"/>
</dbReference>
<dbReference type="PROSITE" id="PS50096">
    <property type="entry name" value="IQ"/>
    <property type="match status" value="1"/>
</dbReference>
<keyword evidence="6 7" id="KW-0009">Actin-binding</keyword>
<dbReference type="Gene3D" id="1.10.10.820">
    <property type="match status" value="1"/>
</dbReference>
<keyword evidence="4 7" id="KW-0518">Myosin</keyword>
<dbReference type="InterPro" id="IPR001609">
    <property type="entry name" value="Myosin_head_motor_dom-like"/>
</dbReference>
<reference evidence="9" key="1">
    <citation type="journal article" date="2008" name="J. Parasitol.">
        <title>GpMyoF, a WD40 repeat-containing myosin associated with the myonemes of Gregarina polymorpha.</title>
        <authorList>
            <person name="Heintzelman M.B."/>
            <person name="Mateer M.J."/>
        </authorList>
    </citation>
    <scope>NUCLEOTIDE SEQUENCE</scope>
</reference>
<keyword evidence="5 7" id="KW-0505">Motor protein</keyword>
<dbReference type="PRINTS" id="PR00193">
    <property type="entry name" value="MYOSINHEAVY"/>
</dbReference>
<organism evidence="9">
    <name type="scientific">Gregarina polymorpha</name>
    <name type="common">Clepsidrina polymorpha</name>
    <dbReference type="NCBI Taxonomy" id="198477"/>
    <lineage>
        <taxon>Eukaryota</taxon>
        <taxon>Sar</taxon>
        <taxon>Alveolata</taxon>
        <taxon>Apicomplexa</taxon>
        <taxon>Conoidasida</taxon>
        <taxon>Gregarinasina</taxon>
        <taxon>Eugregarinorida</taxon>
        <taxon>Gregarinidae</taxon>
        <taxon>Gregarina</taxon>
    </lineage>
</organism>
<protein>
    <submittedName>
        <fullName evidence="9">Class XIV myosin</fullName>
    </submittedName>
</protein>
<keyword evidence="3 7" id="KW-0067">ATP-binding</keyword>
<dbReference type="GO" id="GO:0000146">
    <property type="term" value="F:microfilament motor activity"/>
    <property type="evidence" value="ECO:0007669"/>
    <property type="project" value="TreeGrafter"/>
</dbReference>
<evidence type="ECO:0000256" key="7">
    <source>
        <dbReference type="PROSITE-ProRule" id="PRU00782"/>
    </source>
</evidence>
<dbReference type="GO" id="GO:0007015">
    <property type="term" value="P:actin filament organization"/>
    <property type="evidence" value="ECO:0007669"/>
    <property type="project" value="TreeGrafter"/>
</dbReference>
<feature type="region of interest" description="Actin-binding" evidence="7">
    <location>
        <begin position="644"/>
        <end position="666"/>
    </location>
</feature>
<dbReference type="PANTHER" id="PTHR13140:SF270">
    <property type="entry name" value="MYOSIN-12"/>
    <property type="match status" value="1"/>
</dbReference>
<dbReference type="PANTHER" id="PTHR13140">
    <property type="entry name" value="MYOSIN"/>
    <property type="match status" value="1"/>
</dbReference>
<dbReference type="PROSITE" id="PS51456">
    <property type="entry name" value="MYOSIN_MOTOR"/>
    <property type="match status" value="1"/>
</dbReference>
<dbReference type="InterPro" id="IPR036961">
    <property type="entry name" value="Kinesin_motor_dom_sf"/>
</dbReference>
<dbReference type="InterPro" id="IPR027417">
    <property type="entry name" value="P-loop_NTPase"/>
</dbReference>
<dbReference type="InterPro" id="IPR036044">
    <property type="entry name" value="MYSc_Myo14"/>
</dbReference>
<dbReference type="SMART" id="SM00242">
    <property type="entry name" value="MYSc"/>
    <property type="match status" value="1"/>
</dbReference>
<evidence type="ECO:0000256" key="2">
    <source>
        <dbReference type="ARBA" id="ARBA00022741"/>
    </source>
</evidence>
<evidence type="ECO:0000256" key="3">
    <source>
        <dbReference type="ARBA" id="ARBA00022840"/>
    </source>
</evidence>
<dbReference type="Gene3D" id="1.20.5.4820">
    <property type="match status" value="1"/>
</dbReference>
<dbReference type="FunFam" id="1.10.10.820:FF:000001">
    <property type="entry name" value="Myosin heavy chain"/>
    <property type="match status" value="1"/>
</dbReference>
<dbReference type="GO" id="GO:0016459">
    <property type="term" value="C:myosin complex"/>
    <property type="evidence" value="ECO:0007669"/>
    <property type="project" value="UniProtKB-KW"/>
</dbReference>
<accession>A5Z1N3</accession>
<evidence type="ECO:0000256" key="5">
    <source>
        <dbReference type="ARBA" id="ARBA00023175"/>
    </source>
</evidence>
<keyword evidence="2 7" id="KW-0547">Nucleotide-binding</keyword>
<dbReference type="GO" id="GO:0005737">
    <property type="term" value="C:cytoplasm"/>
    <property type="evidence" value="ECO:0007669"/>
    <property type="project" value="TreeGrafter"/>
</dbReference>
<evidence type="ECO:0000313" key="9">
    <source>
        <dbReference type="EMBL" id="ABQ96867.1"/>
    </source>
</evidence>
<evidence type="ECO:0000259" key="8">
    <source>
        <dbReference type="PROSITE" id="PS51456"/>
    </source>
</evidence>
<dbReference type="EMBL" id="EF608157">
    <property type="protein sequence ID" value="ABQ96867.1"/>
    <property type="molecule type" value="mRNA"/>
</dbReference>
<dbReference type="GO" id="GO:0051015">
    <property type="term" value="F:actin filament binding"/>
    <property type="evidence" value="ECO:0007669"/>
    <property type="project" value="TreeGrafter"/>
</dbReference>
<dbReference type="AlphaFoldDB" id="A5Z1N3"/>
<dbReference type="Pfam" id="PF00063">
    <property type="entry name" value="Myosin_head"/>
    <property type="match status" value="1"/>
</dbReference>
<dbReference type="GO" id="GO:0005524">
    <property type="term" value="F:ATP binding"/>
    <property type="evidence" value="ECO:0007669"/>
    <property type="project" value="UniProtKB-UniRule"/>
</dbReference>
<name>A5Z1N3_GREPO</name>
<evidence type="ECO:0000256" key="1">
    <source>
        <dbReference type="ARBA" id="ARBA00008314"/>
    </source>
</evidence>
<evidence type="ECO:0000256" key="4">
    <source>
        <dbReference type="ARBA" id="ARBA00023123"/>
    </source>
</evidence>
<evidence type="ECO:0000256" key="6">
    <source>
        <dbReference type="ARBA" id="ARBA00023203"/>
    </source>
</evidence>
<dbReference type="Gene3D" id="1.20.120.720">
    <property type="entry name" value="Myosin VI head, motor domain, U50 subdomain"/>
    <property type="match status" value="1"/>
</dbReference>
<dbReference type="Gene3D" id="1.20.58.530">
    <property type="match status" value="1"/>
</dbReference>
<dbReference type="CDD" id="cd14876">
    <property type="entry name" value="MYSc_Myo14"/>
    <property type="match status" value="1"/>
</dbReference>
<dbReference type="GO" id="GO:0016020">
    <property type="term" value="C:membrane"/>
    <property type="evidence" value="ECO:0007669"/>
    <property type="project" value="TreeGrafter"/>
</dbReference>
<dbReference type="SUPFAM" id="SSF52540">
    <property type="entry name" value="P-loop containing nucleoside triphosphate hydrolases"/>
    <property type="match status" value="1"/>
</dbReference>
<feature type="binding site" evidence="7">
    <location>
        <begin position="188"/>
        <end position="195"/>
    </location>
    <ligand>
        <name>ATP</name>
        <dbReference type="ChEBI" id="CHEBI:30616"/>
    </ligand>
</feature>
<comment type="similarity">
    <text evidence="1 7">Belongs to the TRAFAC class myosin-kinesin ATPase superfamily. Myosin family.</text>
</comment>
<sequence>MSDAKEAKKLSRVGSEVKASDASGQIFKGLQVWCDCAPGVKQDPSLMFAKCLVLPGSTMQAFKLKQVEPEDPENRTFDAPQTSVYNTNQNIDPLSFPDIGMIPHTNVAAVVDFIRTRFLKKQIYTTADPLLLAINPFKDLGNATDEVIKKYRDTGDATKLPPHVFSVAREALENLHGINKSQTIIVSGESGAGKTEATKQIMRYFAAAKSGKVDLKVQKAVLAGNPVLEAFGNAKTIRNNNSSRFGRFMQLAVAPGGGIEFGSVRNFLLEVSRVVTQDDQERSYHIFYQLLKGLTADQKSKFKILAPNQYKFVNAKCLDVPGWDDVQDWKEVNESLHSMGATEADIDGIIRCVSAIMMLGNVAIKGENKNGVPDAATIGNPGEFQTACDLLGISAQDATIALVTKITQAQGQEIKGVYSATETEILKLSMAKAIYNELFNWIIRKLNSNIEPPNGFDKFLGMLDIFGFEVFQNNSLEQLFINITNEMLQKDFVDVVFDKEQKLYRAEGINTADLVWTTNAPIIDCLTNKKSSVVSYLEDTCLAPGGDDKKFLAAAAGALGSNKHFAKAKISSDINFIITHTIGDIQYNSTGFIAKNKDMLKAELVEVMQKSTSPVTAALFKDVIVTKGKIGKGQLISSVFLGQLTKLMELIRSTEPHFIRCLKPNEEKQALKFTCAKVLIQLHALSILEALQLRNLGYSYRRPFEDFIKQFKFLDLGITENKSIDPKSAATQLLQGSGLKPQDFQIGHTMIFLKHEATKALTQRQRELMAAWEPLTALLEAMYRAYSTRQLIKTLAPSLVRVQAHVRANLVRK</sequence>
<feature type="domain" description="Myosin motor" evidence="8">
    <location>
        <begin position="94"/>
        <end position="766"/>
    </location>
</feature>